<feature type="domain" description="Protein FecR C-terminal" evidence="3">
    <location>
        <begin position="321"/>
        <end position="390"/>
    </location>
</feature>
<evidence type="ECO:0000256" key="1">
    <source>
        <dbReference type="SAM" id="Phobius"/>
    </source>
</evidence>
<keyword evidence="1" id="KW-0472">Membrane</keyword>
<dbReference type="InterPro" id="IPR032508">
    <property type="entry name" value="FecR_C"/>
</dbReference>
<name>A0ABT8W8Z7_9FLAO</name>
<gene>
    <name evidence="4" type="ORF">Q4Q35_07275</name>
</gene>
<dbReference type="Gene3D" id="2.60.120.1440">
    <property type="match status" value="1"/>
</dbReference>
<accession>A0ABT8W8Z7</accession>
<dbReference type="EMBL" id="JAUOEK010000082">
    <property type="protein sequence ID" value="MDO5969603.1"/>
    <property type="molecule type" value="Genomic_DNA"/>
</dbReference>
<proteinExistence type="predicted"/>
<dbReference type="InterPro" id="IPR012373">
    <property type="entry name" value="Ferrdict_sens_TM"/>
</dbReference>
<keyword evidence="1" id="KW-0812">Transmembrane</keyword>
<sequence>MSHFYKFIELSKRIAASLLKEKEPIDLQKSKLFNKEDKDYILKNLTDKALVKERNNLSEKIGTQEDWKAVKNKVNMPVKKMIFWRYAAASIIIGALISIPLLLDKTAPTNTIESATPIVKNNDIIVVGTDKATLTLEDGSNIELEKGKMFKNNTINSNGEKLIYTKPSKPKAEIAYNYLTIPRGGQYNLVLSDGTEVWLNSESRLKFPVAFIEGETRLVELVYGEAYFSVSPSTNHKGAKFKVSNQAQEIEVLGTEFNIKAYKDETHVYTTLVEGSVVIDNGSVKRNLLPNQQSVLDVKDNNIQIAFVDVKAEIAWKKGIFSFKGKDLKRIMKVISRWYDVDFIFMDKDLENIKFKGVLGKDQSIENILKSIKTLSDIENYKINGKTIILN</sequence>
<protein>
    <submittedName>
        <fullName evidence="4">FecR family protein</fullName>
    </submittedName>
</protein>
<keyword evidence="1" id="KW-1133">Transmembrane helix</keyword>
<evidence type="ECO:0000259" key="2">
    <source>
        <dbReference type="Pfam" id="PF04773"/>
    </source>
</evidence>
<feature type="domain" description="FecR protein" evidence="2">
    <location>
        <begin position="182"/>
        <end position="277"/>
    </location>
</feature>
<dbReference type="PANTHER" id="PTHR30273">
    <property type="entry name" value="PERIPLASMIC SIGNAL SENSOR AND SIGMA FACTOR ACTIVATOR FECR-RELATED"/>
    <property type="match status" value="1"/>
</dbReference>
<evidence type="ECO:0000313" key="4">
    <source>
        <dbReference type="EMBL" id="MDO5969603.1"/>
    </source>
</evidence>
<dbReference type="Pfam" id="PF16344">
    <property type="entry name" value="FecR_C"/>
    <property type="match status" value="1"/>
</dbReference>
<keyword evidence="5" id="KW-1185">Reference proteome</keyword>
<dbReference type="PANTHER" id="PTHR30273:SF2">
    <property type="entry name" value="PROTEIN FECR"/>
    <property type="match status" value="1"/>
</dbReference>
<dbReference type="InterPro" id="IPR006860">
    <property type="entry name" value="FecR"/>
</dbReference>
<reference evidence="4" key="1">
    <citation type="submission" date="2023-07" db="EMBL/GenBank/DDBJ databases">
        <title>Two novel species in the genus Flavivirga.</title>
        <authorList>
            <person name="Kwon K."/>
        </authorList>
    </citation>
    <scope>NUCLEOTIDE SEQUENCE</scope>
    <source>
        <strain evidence="4">KCTC 52353</strain>
    </source>
</reference>
<dbReference type="Gene3D" id="3.55.50.30">
    <property type="match status" value="1"/>
</dbReference>
<organism evidence="4 5">
    <name type="scientific">Flavivirga aquimarina</name>
    <dbReference type="NCBI Taxonomy" id="2027862"/>
    <lineage>
        <taxon>Bacteria</taxon>
        <taxon>Pseudomonadati</taxon>
        <taxon>Bacteroidota</taxon>
        <taxon>Flavobacteriia</taxon>
        <taxon>Flavobacteriales</taxon>
        <taxon>Flavobacteriaceae</taxon>
        <taxon>Flavivirga</taxon>
    </lineage>
</organism>
<feature type="transmembrane region" description="Helical" evidence="1">
    <location>
        <begin position="83"/>
        <end position="103"/>
    </location>
</feature>
<dbReference type="Pfam" id="PF04773">
    <property type="entry name" value="FecR"/>
    <property type="match status" value="1"/>
</dbReference>
<comment type="caution">
    <text evidence="4">The sequence shown here is derived from an EMBL/GenBank/DDBJ whole genome shotgun (WGS) entry which is preliminary data.</text>
</comment>
<evidence type="ECO:0000259" key="3">
    <source>
        <dbReference type="Pfam" id="PF16344"/>
    </source>
</evidence>
<dbReference type="Proteomes" id="UP001176883">
    <property type="component" value="Unassembled WGS sequence"/>
</dbReference>
<evidence type="ECO:0000313" key="5">
    <source>
        <dbReference type="Proteomes" id="UP001176883"/>
    </source>
</evidence>
<dbReference type="RefSeq" id="WP_303277300.1">
    <property type="nucleotide sequence ID" value="NZ_JAUOEK010000082.1"/>
</dbReference>